<dbReference type="Gene3D" id="3.40.50.300">
    <property type="entry name" value="P-loop containing nucleotide triphosphate hydrolases"/>
    <property type="match status" value="1"/>
</dbReference>
<dbReference type="EC" id="2.7.1.25" evidence="3"/>
<name>A0A7C3C425_9PROT</name>
<gene>
    <name evidence="3" type="ORF">ENJ46_06340</name>
</gene>
<dbReference type="GO" id="GO:0010134">
    <property type="term" value="P:sulfate assimilation via adenylyl sulfate reduction"/>
    <property type="evidence" value="ECO:0007669"/>
    <property type="project" value="TreeGrafter"/>
</dbReference>
<organism evidence="3">
    <name type="scientific">Hellea balneolensis</name>
    <dbReference type="NCBI Taxonomy" id="287478"/>
    <lineage>
        <taxon>Bacteria</taxon>
        <taxon>Pseudomonadati</taxon>
        <taxon>Pseudomonadota</taxon>
        <taxon>Alphaproteobacteria</taxon>
        <taxon>Maricaulales</taxon>
        <taxon>Robiginitomaculaceae</taxon>
        <taxon>Hellea</taxon>
    </lineage>
</organism>
<keyword evidence="1 3" id="KW-0808">Transferase</keyword>
<feature type="non-terminal residue" evidence="3">
    <location>
        <position position="1"/>
    </location>
</feature>
<dbReference type="InterPro" id="IPR050512">
    <property type="entry name" value="Sulf_AdTrans/APS_kinase"/>
</dbReference>
<reference evidence="3" key="1">
    <citation type="journal article" date="2020" name="mSystems">
        <title>Genome- and Community-Level Interaction Insights into Carbon Utilization and Element Cycling Functions of Hydrothermarchaeota in Hydrothermal Sediment.</title>
        <authorList>
            <person name="Zhou Z."/>
            <person name="Liu Y."/>
            <person name="Xu W."/>
            <person name="Pan J."/>
            <person name="Luo Z.H."/>
            <person name="Li M."/>
        </authorList>
    </citation>
    <scope>NUCLEOTIDE SEQUENCE [LARGE SCALE GENOMIC DNA]</scope>
    <source>
        <strain evidence="3">HyVt-489</strain>
    </source>
</reference>
<keyword evidence="3" id="KW-0418">Kinase</keyword>
<dbReference type="AlphaFoldDB" id="A0A7C3C425"/>
<accession>A0A7C3C425</accession>
<proteinExistence type="predicted"/>
<comment type="caution">
    <text evidence="3">The sequence shown here is derived from an EMBL/GenBank/DDBJ whole genome shotgun (WGS) entry which is preliminary data.</text>
</comment>
<dbReference type="InterPro" id="IPR059117">
    <property type="entry name" value="APS_kinase_dom"/>
</dbReference>
<dbReference type="GO" id="GO:0019379">
    <property type="term" value="P:sulfate assimilation, phosphoadenylyl sulfate reduction by phosphoadenylyl-sulfate reductase (thioredoxin)"/>
    <property type="evidence" value="ECO:0007669"/>
    <property type="project" value="TreeGrafter"/>
</dbReference>
<dbReference type="PANTHER" id="PTHR42700:SF1">
    <property type="entry name" value="SULFATE ADENYLYLTRANSFERASE"/>
    <property type="match status" value="1"/>
</dbReference>
<dbReference type="Proteomes" id="UP000886042">
    <property type="component" value="Unassembled WGS sequence"/>
</dbReference>
<dbReference type="InterPro" id="IPR027417">
    <property type="entry name" value="P-loop_NTPase"/>
</dbReference>
<dbReference type="GO" id="GO:0004781">
    <property type="term" value="F:sulfate adenylyltransferase (ATP) activity"/>
    <property type="evidence" value="ECO:0007669"/>
    <property type="project" value="TreeGrafter"/>
</dbReference>
<evidence type="ECO:0000256" key="1">
    <source>
        <dbReference type="ARBA" id="ARBA00022679"/>
    </source>
</evidence>
<dbReference type="Pfam" id="PF01583">
    <property type="entry name" value="APS_kinase"/>
    <property type="match status" value="1"/>
</dbReference>
<dbReference type="GO" id="GO:0004020">
    <property type="term" value="F:adenylylsulfate kinase activity"/>
    <property type="evidence" value="ECO:0007669"/>
    <property type="project" value="UniProtKB-EC"/>
</dbReference>
<protein>
    <submittedName>
        <fullName evidence="3">Adenylyl-sulfate kinase</fullName>
        <ecNumber evidence="3">2.7.1.25</ecNumber>
    </submittedName>
</protein>
<dbReference type="PANTHER" id="PTHR42700">
    <property type="entry name" value="SULFATE ADENYLYLTRANSFERASE"/>
    <property type="match status" value="1"/>
</dbReference>
<dbReference type="GO" id="GO:0005737">
    <property type="term" value="C:cytoplasm"/>
    <property type="evidence" value="ECO:0007669"/>
    <property type="project" value="TreeGrafter"/>
</dbReference>
<feature type="domain" description="APS kinase" evidence="2">
    <location>
        <begin position="1"/>
        <end position="29"/>
    </location>
</feature>
<sequence>AKARRGEIKNFTGIDSEYQAPKNPDITVDTIKTSPDKAAEYIVNYLHEHGFLDISE</sequence>
<evidence type="ECO:0000259" key="2">
    <source>
        <dbReference type="Pfam" id="PF01583"/>
    </source>
</evidence>
<evidence type="ECO:0000313" key="3">
    <source>
        <dbReference type="EMBL" id="HFB55527.1"/>
    </source>
</evidence>
<dbReference type="EMBL" id="DRMN01000407">
    <property type="protein sequence ID" value="HFB55527.1"/>
    <property type="molecule type" value="Genomic_DNA"/>
</dbReference>